<dbReference type="PANTHER" id="PTHR32552">
    <property type="entry name" value="FERRICHROME IRON RECEPTOR-RELATED"/>
    <property type="match status" value="1"/>
</dbReference>
<keyword evidence="3" id="KW-1134">Transmembrane beta strand</keyword>
<keyword evidence="13" id="KW-1185">Reference proteome</keyword>
<dbReference type="InterPro" id="IPR036942">
    <property type="entry name" value="Beta-barrel_TonB_sf"/>
</dbReference>
<keyword evidence="5" id="KW-0812">Transmembrane</keyword>
<dbReference type="PANTHER" id="PTHR32552:SF81">
    <property type="entry name" value="TONB-DEPENDENT OUTER MEMBRANE RECEPTOR"/>
    <property type="match status" value="1"/>
</dbReference>
<accession>A0A934RWF2</accession>
<evidence type="ECO:0000256" key="6">
    <source>
        <dbReference type="ARBA" id="ARBA00023004"/>
    </source>
</evidence>
<comment type="caution">
    <text evidence="12">The sequence shown here is derived from an EMBL/GenBank/DDBJ whole genome shotgun (WGS) entry which is preliminary data.</text>
</comment>
<dbReference type="Gene3D" id="2.40.170.20">
    <property type="entry name" value="TonB-dependent receptor, beta-barrel domain"/>
    <property type="match status" value="1"/>
</dbReference>
<sequence>MMAQEGDEEVFELSPFTVSSTESSGYEVLDTLAGSRLRADVEDIGASITLVSKDVMDDLGISDFNELADYLPSSEMVTTQENENGGNEVFRGGSTGITIRGIKSEALARNYFTAPIGEFMPSMDGYNSSRVTLSAGANSILFGSASPAGIINTQTQVANLGKDSAKFRHRADDYGSQRFEFAVNRILLEDKLAIRVNLLNEEREFFRDTQWRDQERIYGAVTWKPFEKTTISANLEYGDSEANTATPTISVDRMGAWRDAGMPTVAWDGSNPGSNEGIVQATGGNQLRIAFGSNDPSVNRAQNWRRYAISDRYQVGSPARNASLDFDFMDHTQSMGNHRLNDRKFWIGDLSLEQKLSDNLYMQFAMFRQSHEKDIYWSGGTHMFADATSVLPDGSPNPNEGSFFFGGGTAERREFLYENENYRWTTTYELDLREKGEWLGTHQFSLMAQHNIGRRFTNRNRLYNTDTERFHPVATNGQNRIMTVFYVDPVGGDRARQNGESLDPRDWASDFSALEGVTAEYLNFTSGINTETKQNVYMAAGQSHFFNKRLVTTLGYRIDTSDVDDVAGSAWVKNADGTRVDFDDPSLVRTRNEAVSDIEEGTYSVGAVYHLLRDRGLLDSFSLSFNQSTNFQPSASDPNLQGRPLPFATGETKDVGIKASMFNGKLNGSLSWFEGGQLNNRTGAGQVLTRAREIWNGLIEEEVGSIADQEMFTDNLNELEGTVADTRDISVEGLEMRWTYSPNSNWRMIFFGSRNEAIQDNINPSANQYFAEHFDSAFASAYGDVPLNESGRTVDDAIEQMQRDLDLKKAEEGRAQQSQREWAFSYLTNYRFTEGALKGFSIGGNIKWKDKAAIGYASDEEGKVDISKPFYGEELLTTGMHFSYGRKIRDGKVDWKIQLNIQNLLDDDDYVGVRATESVDIPDTGEIYAWRIQEPRSFSLTNTFSF</sequence>
<dbReference type="InterPro" id="IPR037066">
    <property type="entry name" value="Plug_dom_sf"/>
</dbReference>
<evidence type="ECO:0000256" key="10">
    <source>
        <dbReference type="ARBA" id="ARBA00023237"/>
    </source>
</evidence>
<gene>
    <name evidence="12" type="ORF">JIN87_19075</name>
</gene>
<dbReference type="Proteomes" id="UP000617628">
    <property type="component" value="Unassembled WGS sequence"/>
</dbReference>
<keyword evidence="7" id="KW-0406">Ion transport</keyword>
<evidence type="ECO:0000256" key="9">
    <source>
        <dbReference type="ARBA" id="ARBA00023136"/>
    </source>
</evidence>
<dbReference type="GO" id="GO:0009279">
    <property type="term" value="C:cell outer membrane"/>
    <property type="evidence" value="ECO:0007669"/>
    <property type="project" value="UniProtKB-SubCell"/>
</dbReference>
<dbReference type="AlphaFoldDB" id="A0A934RWF2"/>
<organism evidence="12 13">
    <name type="scientific">Pelagicoccus mobilis</name>
    <dbReference type="NCBI Taxonomy" id="415221"/>
    <lineage>
        <taxon>Bacteria</taxon>
        <taxon>Pseudomonadati</taxon>
        <taxon>Verrucomicrobiota</taxon>
        <taxon>Opitutia</taxon>
        <taxon>Puniceicoccales</taxon>
        <taxon>Pelagicoccaceae</taxon>
        <taxon>Pelagicoccus</taxon>
    </lineage>
</organism>
<evidence type="ECO:0000256" key="1">
    <source>
        <dbReference type="ARBA" id="ARBA00004571"/>
    </source>
</evidence>
<proteinExistence type="predicted"/>
<feature type="domain" description="TonB-dependent receptor plug" evidence="11">
    <location>
        <begin position="41"/>
        <end position="150"/>
    </location>
</feature>
<dbReference type="InterPro" id="IPR039426">
    <property type="entry name" value="TonB-dep_rcpt-like"/>
</dbReference>
<evidence type="ECO:0000313" key="12">
    <source>
        <dbReference type="EMBL" id="MBK1878995.1"/>
    </source>
</evidence>
<dbReference type="GO" id="GO:0006826">
    <property type="term" value="P:iron ion transport"/>
    <property type="evidence" value="ECO:0007669"/>
    <property type="project" value="UniProtKB-KW"/>
</dbReference>
<evidence type="ECO:0000256" key="4">
    <source>
        <dbReference type="ARBA" id="ARBA00022496"/>
    </source>
</evidence>
<dbReference type="Gene3D" id="2.170.130.10">
    <property type="entry name" value="TonB-dependent receptor, plug domain"/>
    <property type="match status" value="1"/>
</dbReference>
<comment type="subcellular location">
    <subcellularLocation>
        <location evidence="1">Cell outer membrane</location>
        <topology evidence="1">Multi-pass membrane protein</topology>
    </subcellularLocation>
</comment>
<keyword evidence="9" id="KW-0472">Membrane</keyword>
<keyword evidence="6" id="KW-0408">Iron</keyword>
<keyword evidence="4" id="KW-0410">Iron transport</keyword>
<keyword evidence="12" id="KW-0675">Receptor</keyword>
<dbReference type="RefSeq" id="WP_200357209.1">
    <property type="nucleotide sequence ID" value="NZ_JAENIL010000039.1"/>
</dbReference>
<dbReference type="SUPFAM" id="SSF56935">
    <property type="entry name" value="Porins"/>
    <property type="match status" value="1"/>
</dbReference>
<name>A0A934RWF2_9BACT</name>
<keyword evidence="2" id="KW-0813">Transport</keyword>
<reference evidence="12" key="1">
    <citation type="submission" date="2021-01" db="EMBL/GenBank/DDBJ databases">
        <title>Modified the classification status of verrucomicrobia.</title>
        <authorList>
            <person name="Feng X."/>
        </authorList>
    </citation>
    <scope>NUCLEOTIDE SEQUENCE</scope>
    <source>
        <strain evidence="12">KCTC 13126</strain>
    </source>
</reference>
<keyword evidence="10" id="KW-0998">Cell outer membrane</keyword>
<evidence type="ECO:0000259" key="11">
    <source>
        <dbReference type="Pfam" id="PF07715"/>
    </source>
</evidence>
<evidence type="ECO:0000256" key="2">
    <source>
        <dbReference type="ARBA" id="ARBA00022448"/>
    </source>
</evidence>
<evidence type="ECO:0000256" key="8">
    <source>
        <dbReference type="ARBA" id="ARBA00023077"/>
    </source>
</evidence>
<evidence type="ECO:0000256" key="5">
    <source>
        <dbReference type="ARBA" id="ARBA00022692"/>
    </source>
</evidence>
<dbReference type="Pfam" id="PF07715">
    <property type="entry name" value="Plug"/>
    <property type="match status" value="1"/>
</dbReference>
<protein>
    <submittedName>
        <fullName evidence="12">TonB-dependent receptor</fullName>
    </submittedName>
</protein>
<dbReference type="EMBL" id="JAENIL010000039">
    <property type="protein sequence ID" value="MBK1878995.1"/>
    <property type="molecule type" value="Genomic_DNA"/>
</dbReference>
<evidence type="ECO:0000313" key="13">
    <source>
        <dbReference type="Proteomes" id="UP000617628"/>
    </source>
</evidence>
<keyword evidence="8" id="KW-0798">TonB box</keyword>
<dbReference type="InterPro" id="IPR012910">
    <property type="entry name" value="Plug_dom"/>
</dbReference>
<evidence type="ECO:0000256" key="3">
    <source>
        <dbReference type="ARBA" id="ARBA00022452"/>
    </source>
</evidence>
<evidence type="ECO:0000256" key="7">
    <source>
        <dbReference type="ARBA" id="ARBA00023065"/>
    </source>
</evidence>